<sequence length="395" mass="43139">MSSSSRFTSQAARVSNDRLSTQTVGLVHLSDFRKRRTEVIEAQEREARESLLNDGKADANKAQTLDMLVASASESAYTTDLADGCKLKKKRKAGKVKLSFDDGEENDDSRPVLAKKKKTQSKAEASINAAGSQPEGSSSALPSKPTKFNPNDGVVAPRIITKTSQKREAAERDELRREFLVLQDAIKNAEIAIPFVFYDGTNLPGGVVRVRKGDFSWVFLDKSRKVGAALAAGAKTTSRKDWARVGVDDLILVRGTVIIPHHYDFYYFIMNKTTGPGQKRLFDFSAEAPKATARTAAAGVSSDIDDPSGSNEASTSALATPSSSALKAAAKTPLPDISTLEGASDDPFFTKVVDRRWYERNKHIYPASTWQEYDAEKDYGSEIKRDTGGNAFFYA</sequence>
<dbReference type="EMBL" id="APWK03000010">
    <property type="protein sequence ID" value="PHH55532.1"/>
    <property type="molecule type" value="Genomic_DNA"/>
</dbReference>
<gene>
    <name evidence="3" type="ORF">CFIMG_007221RA00001</name>
</gene>
<proteinExistence type="predicted"/>
<evidence type="ECO:0000256" key="1">
    <source>
        <dbReference type="SAM" id="MobiDB-lite"/>
    </source>
</evidence>
<accession>A0A2C5XI02</accession>
<dbReference type="GO" id="GO:0005634">
    <property type="term" value="C:nucleus"/>
    <property type="evidence" value="ECO:0007669"/>
    <property type="project" value="InterPro"/>
</dbReference>
<feature type="domain" description="FAM50A/XAP5 C-terminal" evidence="2">
    <location>
        <begin position="190"/>
        <end position="383"/>
    </location>
</feature>
<protein>
    <recommendedName>
        <fullName evidence="2">FAM50A/XAP5 C-terminal domain-containing protein</fullName>
    </recommendedName>
</protein>
<evidence type="ECO:0000313" key="4">
    <source>
        <dbReference type="Proteomes" id="UP000222788"/>
    </source>
</evidence>
<dbReference type="Proteomes" id="UP000222788">
    <property type="component" value="Unassembled WGS sequence"/>
</dbReference>
<feature type="region of interest" description="Disordered" evidence="1">
    <location>
        <begin position="100"/>
        <end position="167"/>
    </location>
</feature>
<dbReference type="AlphaFoldDB" id="A0A2C5XI02"/>
<comment type="caution">
    <text evidence="3">The sequence shown here is derived from an EMBL/GenBank/DDBJ whole genome shotgun (WGS) entry which is preliminary data.</text>
</comment>
<feature type="region of interest" description="Disordered" evidence="1">
    <location>
        <begin position="297"/>
        <end position="319"/>
    </location>
</feature>
<evidence type="ECO:0000313" key="3">
    <source>
        <dbReference type="EMBL" id="PHH55532.1"/>
    </source>
</evidence>
<keyword evidence="4" id="KW-1185">Reference proteome</keyword>
<dbReference type="STRING" id="1035309.A0A2C5XI02"/>
<dbReference type="Pfam" id="PF04921">
    <property type="entry name" value="XAP5"/>
    <property type="match status" value="1"/>
</dbReference>
<dbReference type="InterPro" id="IPR048337">
    <property type="entry name" value="FAM50A/XAP5_C"/>
</dbReference>
<reference evidence="3 4" key="2">
    <citation type="journal article" date="2013" name="IMA Fungus">
        <title>IMA Genome-F 1: Ceratocystis fimbriata: Draft nuclear genome sequence for the plant pathogen, Ceratocystis fimbriata.</title>
        <authorList>
            <person name="Wilken P.M."/>
            <person name="Steenkamp E.T."/>
            <person name="Wingfield M.J."/>
            <person name="de Beer Z.W."/>
            <person name="Wingfield B.D."/>
        </authorList>
    </citation>
    <scope>NUCLEOTIDE SEQUENCE [LARGE SCALE GENOMIC DNA]</scope>
    <source>
        <strain evidence="3 4">CBS 114723</strain>
    </source>
</reference>
<dbReference type="InterPro" id="IPR007005">
    <property type="entry name" value="XAP5"/>
</dbReference>
<name>A0A2C5XI02_9PEZI</name>
<dbReference type="PANTHER" id="PTHR12722:SF0">
    <property type="entry name" value="PROTEIN FAM50A"/>
    <property type="match status" value="1"/>
</dbReference>
<reference evidence="3 4" key="1">
    <citation type="journal article" date="2013" name="Fungal Biol.">
        <title>Analysis of microsatellite markers in the genome of the plant pathogen Ceratocystis fimbriata.</title>
        <authorList>
            <person name="Simpson M.C."/>
            <person name="Wilken P.M."/>
            <person name="Coetzee M.P."/>
            <person name="Wingfield M.J."/>
            <person name="Wingfield B.D."/>
        </authorList>
    </citation>
    <scope>NUCLEOTIDE SEQUENCE [LARGE SCALE GENOMIC DNA]</scope>
    <source>
        <strain evidence="3 4">CBS 114723</strain>
    </source>
</reference>
<dbReference type="GO" id="GO:0006325">
    <property type="term" value="P:chromatin organization"/>
    <property type="evidence" value="ECO:0007669"/>
    <property type="project" value="TreeGrafter"/>
</dbReference>
<evidence type="ECO:0000259" key="2">
    <source>
        <dbReference type="Pfam" id="PF04921"/>
    </source>
</evidence>
<feature type="compositionally biased region" description="Polar residues" evidence="1">
    <location>
        <begin position="129"/>
        <end position="149"/>
    </location>
</feature>
<dbReference type="OrthoDB" id="1562195at2759"/>
<dbReference type="PANTHER" id="PTHR12722">
    <property type="entry name" value="XAP-5 PROTEIN-RELATED"/>
    <property type="match status" value="1"/>
</dbReference>
<organism evidence="3 4">
    <name type="scientific">Ceratocystis fimbriata CBS 114723</name>
    <dbReference type="NCBI Taxonomy" id="1035309"/>
    <lineage>
        <taxon>Eukaryota</taxon>
        <taxon>Fungi</taxon>
        <taxon>Dikarya</taxon>
        <taxon>Ascomycota</taxon>
        <taxon>Pezizomycotina</taxon>
        <taxon>Sordariomycetes</taxon>
        <taxon>Hypocreomycetidae</taxon>
        <taxon>Microascales</taxon>
        <taxon>Ceratocystidaceae</taxon>
        <taxon>Ceratocystis</taxon>
    </lineage>
</organism>